<dbReference type="AlphaFoldDB" id="W8S7W3"/>
<name>W8S7W3_9RHOB</name>
<sequence length="91" mass="9452">MLATVSAAAERSAAPVTTQMAILPLSDARGELCQALCVLGEGACRVSGPPPCRWRIAQMTRVALSAGQPVTPETARAQAGPRLRVIQGGKR</sequence>
<evidence type="ECO:0000313" key="3">
    <source>
        <dbReference type="Proteomes" id="UP000019593"/>
    </source>
</evidence>
<dbReference type="EMBL" id="CP004372">
    <property type="protein sequence ID" value="AHM05016.1"/>
    <property type="molecule type" value="Genomic_DNA"/>
</dbReference>
<dbReference type="HOGENOM" id="CLU_2425050_0_0_5"/>
<evidence type="ECO:0000313" key="2">
    <source>
        <dbReference type="EMBL" id="AHM05016.1"/>
    </source>
</evidence>
<accession>W8S7W3</accession>
<evidence type="ECO:0000256" key="1">
    <source>
        <dbReference type="SAM" id="MobiDB-lite"/>
    </source>
</evidence>
<dbReference type="Proteomes" id="UP000019593">
    <property type="component" value="Chromosome"/>
</dbReference>
<dbReference type="KEGG" id="red:roselon_02717"/>
<keyword evidence="3" id="KW-1185">Reference proteome</keyword>
<reference evidence="2 3" key="1">
    <citation type="submission" date="2013-03" db="EMBL/GenBank/DDBJ databases">
        <authorList>
            <person name="Fiebig A."/>
            <person name="Goeker M."/>
            <person name="Klenk H.-P.P."/>
        </authorList>
    </citation>
    <scope>NUCLEOTIDE SEQUENCE [LARGE SCALE GENOMIC DNA]</scope>
    <source>
        <strain evidence="3">DSM 19469</strain>
    </source>
</reference>
<organism evidence="2 3">
    <name type="scientific">Roseicyclus elongatus DSM 19469</name>
    <dbReference type="NCBI Taxonomy" id="1294273"/>
    <lineage>
        <taxon>Bacteria</taxon>
        <taxon>Pseudomonadati</taxon>
        <taxon>Pseudomonadota</taxon>
        <taxon>Alphaproteobacteria</taxon>
        <taxon>Rhodobacterales</taxon>
        <taxon>Roseobacteraceae</taxon>
        <taxon>Roseicyclus</taxon>
    </lineage>
</organism>
<proteinExistence type="predicted"/>
<feature type="region of interest" description="Disordered" evidence="1">
    <location>
        <begin position="68"/>
        <end position="91"/>
    </location>
</feature>
<protein>
    <submittedName>
        <fullName evidence="2">Uncharacterized protein</fullName>
    </submittedName>
</protein>
<gene>
    <name evidence="2" type="ORF">roselon_02717</name>
</gene>